<keyword evidence="1" id="KW-0472">Membrane</keyword>
<gene>
    <name evidence="2" type="ORF">SAMN05444972_107101</name>
</gene>
<keyword evidence="1" id="KW-1133">Transmembrane helix</keyword>
<feature type="transmembrane region" description="Helical" evidence="1">
    <location>
        <begin position="12"/>
        <end position="45"/>
    </location>
</feature>
<organism evidence="2 3">
    <name type="scientific">Marininema halotolerans</name>
    <dbReference type="NCBI Taxonomy" id="1155944"/>
    <lineage>
        <taxon>Bacteria</taxon>
        <taxon>Bacillati</taxon>
        <taxon>Bacillota</taxon>
        <taxon>Bacilli</taxon>
        <taxon>Bacillales</taxon>
        <taxon>Thermoactinomycetaceae</taxon>
        <taxon>Marininema</taxon>
    </lineage>
</organism>
<reference evidence="3" key="1">
    <citation type="submission" date="2016-10" db="EMBL/GenBank/DDBJ databases">
        <authorList>
            <person name="Varghese N."/>
            <person name="Submissions S."/>
        </authorList>
    </citation>
    <scope>NUCLEOTIDE SEQUENCE [LARGE SCALE GENOMIC DNA]</scope>
    <source>
        <strain evidence="3">DSM 45789</strain>
    </source>
</reference>
<dbReference type="RefSeq" id="WP_091837259.1">
    <property type="nucleotide sequence ID" value="NZ_FPAA01000007.1"/>
</dbReference>
<keyword evidence="3" id="KW-1185">Reference proteome</keyword>
<dbReference type="Proteomes" id="UP000198660">
    <property type="component" value="Unassembled WGS sequence"/>
</dbReference>
<sequence>MKNINNIFSGFLIIILGLICIFLFGIWLDFILIFSSVLIIIIYLIKEKKYLKINLKYIVVGLWIILSIYFLAWGFGICLDFNNPRFIWDFGLWVYLKNSFRGLFSYNGILLSILMLPHFCLSLYFFSFLKNKK</sequence>
<name>A0A1I6SHV9_9BACL</name>
<evidence type="ECO:0000313" key="2">
    <source>
        <dbReference type="EMBL" id="SFS76494.1"/>
    </source>
</evidence>
<evidence type="ECO:0000256" key="1">
    <source>
        <dbReference type="SAM" id="Phobius"/>
    </source>
</evidence>
<protein>
    <submittedName>
        <fullName evidence="2">Uncharacterized protein</fullName>
    </submittedName>
</protein>
<dbReference type="AlphaFoldDB" id="A0A1I6SHV9"/>
<dbReference type="EMBL" id="FPAA01000007">
    <property type="protein sequence ID" value="SFS76494.1"/>
    <property type="molecule type" value="Genomic_DNA"/>
</dbReference>
<keyword evidence="1" id="KW-0812">Transmembrane</keyword>
<feature type="transmembrane region" description="Helical" evidence="1">
    <location>
        <begin position="57"/>
        <end position="83"/>
    </location>
</feature>
<accession>A0A1I6SHV9</accession>
<evidence type="ECO:0000313" key="3">
    <source>
        <dbReference type="Proteomes" id="UP000198660"/>
    </source>
</evidence>
<proteinExistence type="predicted"/>
<feature type="transmembrane region" description="Helical" evidence="1">
    <location>
        <begin position="103"/>
        <end position="126"/>
    </location>
</feature>